<feature type="signal peptide" evidence="1">
    <location>
        <begin position="1"/>
        <end position="24"/>
    </location>
</feature>
<dbReference type="KEGG" id="mflg:ABS361_02190"/>
<dbReference type="RefSeq" id="WP_407050215.1">
    <property type="nucleotide sequence ID" value="NZ_CP158568.1"/>
</dbReference>
<keyword evidence="1" id="KW-0732">Signal</keyword>
<accession>A0AAU7XBH2</accession>
<sequence>MSFVRRSAVALAFAACLMPAVALADPVGKYDVEGKGPDGEEYSGTVSVERTGETFRVVWLIGGEKSVGTAVGNDNFFAVSYKQKSDTGIAVYEKDADGWIGVWTYAGGRKMGTERFTRK</sequence>
<gene>
    <name evidence="2" type="ORF">ABS361_02190</name>
</gene>
<protein>
    <submittedName>
        <fullName evidence="2">Uncharacterized protein</fullName>
    </submittedName>
</protein>
<name>A0AAU7XBH2_9HYPH</name>
<reference evidence="2" key="1">
    <citation type="submission" date="2024-06" db="EMBL/GenBank/DDBJ databases">
        <title>Methylostella associata gen. nov., sp. nov., a novel Ancalomicrobiaceae-affiliated facultatively methylotrophic bacteria that feed on methanotrophs of the genus Methylococcus.</title>
        <authorList>
            <person name="Saltykova V."/>
            <person name="Danilova O.V."/>
            <person name="Oshkin I.Y."/>
            <person name="Belova S.E."/>
            <person name="Pimenov N.V."/>
            <person name="Dedysh S.N."/>
        </authorList>
    </citation>
    <scope>NUCLEOTIDE SEQUENCE</scope>
    <source>
        <strain evidence="2">S20</strain>
    </source>
</reference>
<dbReference type="EMBL" id="CP158568">
    <property type="protein sequence ID" value="XBY45125.1"/>
    <property type="molecule type" value="Genomic_DNA"/>
</dbReference>
<dbReference type="AlphaFoldDB" id="A0AAU7XBH2"/>
<evidence type="ECO:0000256" key="1">
    <source>
        <dbReference type="SAM" id="SignalP"/>
    </source>
</evidence>
<proteinExistence type="predicted"/>
<organism evidence="2">
    <name type="scientific">Methyloraptor flagellatus</name>
    <dbReference type="NCBI Taxonomy" id="3162530"/>
    <lineage>
        <taxon>Bacteria</taxon>
        <taxon>Pseudomonadati</taxon>
        <taxon>Pseudomonadota</taxon>
        <taxon>Alphaproteobacteria</taxon>
        <taxon>Hyphomicrobiales</taxon>
        <taxon>Ancalomicrobiaceae</taxon>
        <taxon>Methyloraptor</taxon>
    </lineage>
</organism>
<feature type="chain" id="PRO_5043772967" evidence="1">
    <location>
        <begin position="25"/>
        <end position="119"/>
    </location>
</feature>
<evidence type="ECO:0000313" key="2">
    <source>
        <dbReference type="EMBL" id="XBY45125.1"/>
    </source>
</evidence>